<dbReference type="SUPFAM" id="SSF55781">
    <property type="entry name" value="GAF domain-like"/>
    <property type="match status" value="1"/>
</dbReference>
<keyword evidence="5" id="KW-0808">Transferase</keyword>
<dbReference type="Pfam" id="PF01590">
    <property type="entry name" value="GAF"/>
    <property type="match status" value="1"/>
</dbReference>
<comment type="caution">
    <text evidence="10">The sequence shown here is derived from an EMBL/GenBank/DDBJ whole genome shotgun (WGS) entry which is preliminary data.</text>
</comment>
<dbReference type="CDD" id="cd00082">
    <property type="entry name" value="HisKA"/>
    <property type="match status" value="1"/>
</dbReference>
<dbReference type="InterPro" id="IPR050351">
    <property type="entry name" value="BphY/WalK/GraS-like"/>
</dbReference>
<organism evidence="10 11">
    <name type="scientific">Antiquaquibacter soli</name>
    <dbReference type="NCBI Taxonomy" id="3064523"/>
    <lineage>
        <taxon>Bacteria</taxon>
        <taxon>Bacillati</taxon>
        <taxon>Actinomycetota</taxon>
        <taxon>Actinomycetes</taxon>
        <taxon>Micrococcales</taxon>
        <taxon>Microbacteriaceae</taxon>
        <taxon>Antiquaquibacter</taxon>
    </lineage>
</organism>
<dbReference type="Pfam" id="PF02518">
    <property type="entry name" value="HATPase_c"/>
    <property type="match status" value="1"/>
</dbReference>
<dbReference type="RefSeq" id="WP_305001703.1">
    <property type="nucleotide sequence ID" value="NZ_JAUQUB010000001.1"/>
</dbReference>
<evidence type="ECO:0000313" key="11">
    <source>
        <dbReference type="Proteomes" id="UP001241072"/>
    </source>
</evidence>
<dbReference type="Pfam" id="PF00512">
    <property type="entry name" value="HisKA"/>
    <property type="match status" value="1"/>
</dbReference>
<evidence type="ECO:0000256" key="1">
    <source>
        <dbReference type="ARBA" id="ARBA00000085"/>
    </source>
</evidence>
<dbReference type="InterPro" id="IPR004358">
    <property type="entry name" value="Sig_transdc_His_kin-like_C"/>
</dbReference>
<dbReference type="InterPro" id="IPR036890">
    <property type="entry name" value="HATPase_C_sf"/>
</dbReference>
<dbReference type="EMBL" id="JAUQUB010000001">
    <property type="protein sequence ID" value="MDO7881290.1"/>
    <property type="molecule type" value="Genomic_DNA"/>
</dbReference>
<dbReference type="SUPFAM" id="SSF47384">
    <property type="entry name" value="Homodimeric domain of signal transducing histidine kinase"/>
    <property type="match status" value="1"/>
</dbReference>
<evidence type="ECO:0000256" key="8">
    <source>
        <dbReference type="ARBA" id="ARBA00039401"/>
    </source>
</evidence>
<reference evidence="10 11" key="1">
    <citation type="submission" date="2023-07" db="EMBL/GenBank/DDBJ databases">
        <title>Protaetiibacter sp. nov WY-16 isolated from soil.</title>
        <authorList>
            <person name="Liu B."/>
            <person name="Wan Y."/>
        </authorList>
    </citation>
    <scope>NUCLEOTIDE SEQUENCE [LARGE SCALE GENOMIC DNA]</scope>
    <source>
        <strain evidence="10 11">WY-16</strain>
    </source>
</reference>
<name>A0ABT9BPE4_9MICO</name>
<evidence type="ECO:0000259" key="9">
    <source>
        <dbReference type="PROSITE" id="PS50109"/>
    </source>
</evidence>
<keyword evidence="6 10" id="KW-0418">Kinase</keyword>
<dbReference type="Proteomes" id="UP001241072">
    <property type="component" value="Unassembled WGS sequence"/>
</dbReference>
<dbReference type="InterPro" id="IPR003594">
    <property type="entry name" value="HATPase_dom"/>
</dbReference>
<dbReference type="PANTHER" id="PTHR42878:SF15">
    <property type="entry name" value="BACTERIOPHYTOCHROME"/>
    <property type="match status" value="1"/>
</dbReference>
<evidence type="ECO:0000256" key="7">
    <source>
        <dbReference type="ARBA" id="ARBA00023012"/>
    </source>
</evidence>
<dbReference type="InterPro" id="IPR003018">
    <property type="entry name" value="GAF"/>
</dbReference>
<comment type="subcellular location">
    <subcellularLocation>
        <location evidence="2">Cell membrane</location>
    </subcellularLocation>
</comment>
<proteinExistence type="predicted"/>
<keyword evidence="7" id="KW-0902">Two-component regulatory system</keyword>
<gene>
    <name evidence="10" type="ORF">Q5716_03515</name>
</gene>
<keyword evidence="4" id="KW-0597">Phosphoprotein</keyword>
<protein>
    <recommendedName>
        <fullName evidence="8">Sensor-like histidine kinase SenX3</fullName>
        <ecNumber evidence="3">2.7.13.3</ecNumber>
    </recommendedName>
</protein>
<dbReference type="PROSITE" id="PS50109">
    <property type="entry name" value="HIS_KIN"/>
    <property type="match status" value="1"/>
</dbReference>
<dbReference type="InterPro" id="IPR003661">
    <property type="entry name" value="HisK_dim/P_dom"/>
</dbReference>
<dbReference type="CDD" id="cd00075">
    <property type="entry name" value="HATPase"/>
    <property type="match status" value="1"/>
</dbReference>
<dbReference type="Gene3D" id="3.30.450.40">
    <property type="match status" value="1"/>
</dbReference>
<evidence type="ECO:0000256" key="2">
    <source>
        <dbReference type="ARBA" id="ARBA00004236"/>
    </source>
</evidence>
<keyword evidence="11" id="KW-1185">Reference proteome</keyword>
<dbReference type="PANTHER" id="PTHR42878">
    <property type="entry name" value="TWO-COMPONENT HISTIDINE KINASE"/>
    <property type="match status" value="1"/>
</dbReference>
<evidence type="ECO:0000256" key="4">
    <source>
        <dbReference type="ARBA" id="ARBA00022553"/>
    </source>
</evidence>
<evidence type="ECO:0000313" key="10">
    <source>
        <dbReference type="EMBL" id="MDO7881290.1"/>
    </source>
</evidence>
<dbReference type="PRINTS" id="PR00344">
    <property type="entry name" value="BCTRLSENSOR"/>
</dbReference>
<dbReference type="GO" id="GO:0016301">
    <property type="term" value="F:kinase activity"/>
    <property type="evidence" value="ECO:0007669"/>
    <property type="project" value="UniProtKB-KW"/>
</dbReference>
<dbReference type="SUPFAM" id="SSF55874">
    <property type="entry name" value="ATPase domain of HSP90 chaperone/DNA topoisomerase II/histidine kinase"/>
    <property type="match status" value="1"/>
</dbReference>
<evidence type="ECO:0000256" key="6">
    <source>
        <dbReference type="ARBA" id="ARBA00022777"/>
    </source>
</evidence>
<feature type="domain" description="Histidine kinase" evidence="9">
    <location>
        <begin position="177"/>
        <end position="392"/>
    </location>
</feature>
<dbReference type="Gene3D" id="1.10.287.130">
    <property type="match status" value="1"/>
</dbReference>
<dbReference type="InterPro" id="IPR036097">
    <property type="entry name" value="HisK_dim/P_sf"/>
</dbReference>
<dbReference type="InterPro" id="IPR005467">
    <property type="entry name" value="His_kinase_dom"/>
</dbReference>
<evidence type="ECO:0000256" key="3">
    <source>
        <dbReference type="ARBA" id="ARBA00012438"/>
    </source>
</evidence>
<evidence type="ECO:0000256" key="5">
    <source>
        <dbReference type="ARBA" id="ARBA00022679"/>
    </source>
</evidence>
<comment type="catalytic activity">
    <reaction evidence="1">
        <text>ATP + protein L-histidine = ADP + protein N-phospho-L-histidine.</text>
        <dbReference type="EC" id="2.7.13.3"/>
    </reaction>
</comment>
<dbReference type="Gene3D" id="3.30.565.10">
    <property type="entry name" value="Histidine kinase-like ATPase, C-terminal domain"/>
    <property type="match status" value="1"/>
</dbReference>
<dbReference type="SMART" id="SM00387">
    <property type="entry name" value="HATPase_c"/>
    <property type="match status" value="1"/>
</dbReference>
<dbReference type="SMART" id="SM00388">
    <property type="entry name" value="HisKA"/>
    <property type="match status" value="1"/>
</dbReference>
<dbReference type="InterPro" id="IPR029016">
    <property type="entry name" value="GAF-like_dom_sf"/>
</dbReference>
<dbReference type="EC" id="2.7.13.3" evidence="3"/>
<sequence>MSTDAHVARRDAIADYRIVGAERLPHLERLVALAAAVCGVPTAVVNIIDDTHQHQIAAIGLEPAVCAREDSMCAAVLHESRHIWVTDAREDPRFAQNPFVTGQIATVRFYASSPIVTPAGITIGTLCVFDDEVGELTAQQSEALDTIARQVVEILELRRVAAELRRSNEQLAQFASQVSHDLRNPLTALGGFLELAEDDPGLTDAPMAAESVARARSVAARMTDMVVDLLAYARAEGVQPRRVETDVAELASSVIEDLDAAIESTGASVAVEAADPVVVGDPTLLRALLQNLVANAIKFSSAAGVSPRIAIRAEHVGDAVRLTVDDNGPGIPVDDRERVFGLLERGSTTEGTGLGIGLATCRRIAESHGGRIGVEDSPLGGARVWVVLPDTTATDAQATLTA</sequence>
<accession>A0ABT9BPE4</accession>